<organism evidence="1 2">
    <name type="scientific">Flavisphingopyxis soli</name>
    <dbReference type="NCBI Taxonomy" id="2601267"/>
    <lineage>
        <taxon>Bacteria</taxon>
        <taxon>Pseudomonadati</taxon>
        <taxon>Pseudomonadota</taxon>
        <taxon>Alphaproteobacteria</taxon>
        <taxon>Sphingomonadales</taxon>
        <taxon>Sphingopyxidaceae</taxon>
        <taxon>Flavisphingopyxis</taxon>
    </lineage>
</organism>
<dbReference type="InterPro" id="IPR043148">
    <property type="entry name" value="TagF_C"/>
</dbReference>
<evidence type="ECO:0008006" key="3">
    <source>
        <dbReference type="Google" id="ProtNLM"/>
    </source>
</evidence>
<dbReference type="Gene3D" id="3.40.50.12580">
    <property type="match status" value="1"/>
</dbReference>
<dbReference type="RefSeq" id="WP_147123746.1">
    <property type="nucleotide sequence ID" value="NZ_VOPY01000004.1"/>
</dbReference>
<dbReference type="Proteomes" id="UP000321129">
    <property type="component" value="Unassembled WGS sequence"/>
</dbReference>
<reference evidence="1 2" key="1">
    <citation type="submission" date="2019-08" db="EMBL/GenBank/DDBJ databases">
        <title>Sphingorhabdus soil sp. nov., isolated from arctic soil.</title>
        <authorList>
            <person name="Liu Y."/>
        </authorList>
    </citation>
    <scope>NUCLEOTIDE SEQUENCE [LARGE SCALE GENOMIC DNA]</scope>
    <source>
        <strain evidence="1 2">D-2Q-5-6</strain>
    </source>
</reference>
<keyword evidence="2" id="KW-1185">Reference proteome</keyword>
<dbReference type="AlphaFoldDB" id="A0A5C6U7G3"/>
<dbReference type="OrthoDB" id="8437129at2"/>
<dbReference type="EMBL" id="VOPY01000004">
    <property type="protein sequence ID" value="TXC67786.1"/>
    <property type="molecule type" value="Genomic_DNA"/>
</dbReference>
<dbReference type="SUPFAM" id="SSF53756">
    <property type="entry name" value="UDP-Glycosyltransferase/glycogen phosphorylase"/>
    <property type="match status" value="1"/>
</dbReference>
<protein>
    <recommendedName>
        <fullName evidence="3">Glycosyl transferase</fullName>
    </recommendedName>
</protein>
<comment type="caution">
    <text evidence="1">The sequence shown here is derived from an EMBL/GenBank/DDBJ whole genome shotgun (WGS) entry which is preliminary data.</text>
</comment>
<evidence type="ECO:0000313" key="1">
    <source>
        <dbReference type="EMBL" id="TXC67786.1"/>
    </source>
</evidence>
<accession>A0A5C6U7G3</accession>
<proteinExistence type="predicted"/>
<gene>
    <name evidence="1" type="ORF">FSZ31_12500</name>
</gene>
<evidence type="ECO:0000313" key="2">
    <source>
        <dbReference type="Proteomes" id="UP000321129"/>
    </source>
</evidence>
<sequence length="380" mass="42387">MRICFLFNHDQPHQVAHSLPIARAMAARGAHEVVLAVTHDAVEREVRRLLGADQARVTIISLRTRGLVRRSAARLLDPLFPARRLAIYRDNLDFFRGFDVLVVSEKTSLVLKSRYGLDRLKMVHSRHGAGDRAIGFDKASARFDLVLVSGPKIRDRLIAEAGVDPAKIALIGYVKFDIEPRPLDLGFADPARPTVIYNPHPSPHLSSWYRFGPSVLRQFAASDRYNLIFAPHVMLFQRRFNFALDRLSAARAVPPGREFTDLPNLHIDLGSTRSVDMSYVRAADIYLGDVSSQVYEFLARPRPCLFLDAHDTDWRGDPNYLHWQAGPVIDDVGDIIAATDAAVASHPDYLARQRELLAATFAGSDRPASERAADAIEALA</sequence>
<name>A0A5C6U7G3_9SPHN</name>